<evidence type="ECO:0000256" key="2">
    <source>
        <dbReference type="ARBA" id="ARBA00022692"/>
    </source>
</evidence>
<keyword evidence="3 5" id="KW-1133">Transmembrane helix</keyword>
<dbReference type="PANTHER" id="PTHR43359:SF1">
    <property type="entry name" value="FORMATE HYDROGENLYASE SUBUNIT 4-RELATED"/>
    <property type="match status" value="1"/>
</dbReference>
<feature type="transmembrane region" description="Helical" evidence="5">
    <location>
        <begin position="6"/>
        <end position="24"/>
    </location>
</feature>
<organism evidence="6 7">
    <name type="scientific">Pseudodesulfovibrio sediminis</name>
    <dbReference type="NCBI Taxonomy" id="2810563"/>
    <lineage>
        <taxon>Bacteria</taxon>
        <taxon>Pseudomonadati</taxon>
        <taxon>Thermodesulfobacteriota</taxon>
        <taxon>Desulfovibrionia</taxon>
        <taxon>Desulfovibrionales</taxon>
        <taxon>Desulfovibrionaceae</taxon>
    </lineage>
</organism>
<feature type="transmembrane region" description="Helical" evidence="5">
    <location>
        <begin position="64"/>
        <end position="81"/>
    </location>
</feature>
<dbReference type="Proteomes" id="UP001053296">
    <property type="component" value="Chromosome"/>
</dbReference>
<comment type="subcellular location">
    <subcellularLocation>
        <location evidence="1">Membrane</location>
        <topology evidence="1">Multi-pass membrane protein</topology>
    </subcellularLocation>
</comment>
<evidence type="ECO:0000256" key="1">
    <source>
        <dbReference type="ARBA" id="ARBA00004141"/>
    </source>
</evidence>
<feature type="transmembrane region" description="Helical" evidence="5">
    <location>
        <begin position="129"/>
        <end position="150"/>
    </location>
</feature>
<feature type="transmembrane region" description="Helical" evidence="5">
    <location>
        <begin position="256"/>
        <end position="280"/>
    </location>
</feature>
<evidence type="ECO:0000313" key="7">
    <source>
        <dbReference type="Proteomes" id="UP001053296"/>
    </source>
</evidence>
<dbReference type="InterPro" id="IPR001694">
    <property type="entry name" value="NADH_UbQ_OxRdtase_su1/FPO"/>
</dbReference>
<reference evidence="6" key="1">
    <citation type="journal article" date="2022" name="Arch. Microbiol.">
        <title>Pseudodesulfovibrio sediminis sp. nov., a mesophilic and neutrophilic sulfate-reducing bacterium isolated from sediment of a brackish lake.</title>
        <authorList>
            <person name="Takahashi A."/>
            <person name="Kojima H."/>
            <person name="Watanabe M."/>
            <person name="Fukui M."/>
        </authorList>
    </citation>
    <scope>NUCLEOTIDE SEQUENCE</scope>
    <source>
        <strain evidence="6">SF6</strain>
    </source>
</reference>
<evidence type="ECO:0000313" key="6">
    <source>
        <dbReference type="EMBL" id="BCS89920.1"/>
    </source>
</evidence>
<feature type="transmembrane region" description="Helical" evidence="5">
    <location>
        <begin position="217"/>
        <end position="244"/>
    </location>
</feature>
<evidence type="ECO:0000256" key="3">
    <source>
        <dbReference type="ARBA" id="ARBA00022989"/>
    </source>
</evidence>
<dbReference type="InterPro" id="IPR052561">
    <property type="entry name" value="ComplexI_Subunit1"/>
</dbReference>
<feature type="transmembrane region" description="Helical" evidence="5">
    <location>
        <begin position="87"/>
        <end position="108"/>
    </location>
</feature>
<name>A0ABN6EXL5_9BACT</name>
<dbReference type="Pfam" id="PF00146">
    <property type="entry name" value="NADHdh"/>
    <property type="match status" value="1"/>
</dbReference>
<evidence type="ECO:0000256" key="4">
    <source>
        <dbReference type="ARBA" id="ARBA00023136"/>
    </source>
</evidence>
<dbReference type="EMBL" id="AP024485">
    <property type="protein sequence ID" value="BCS89920.1"/>
    <property type="molecule type" value="Genomic_DNA"/>
</dbReference>
<keyword evidence="4 5" id="KW-0472">Membrane</keyword>
<keyword evidence="2 5" id="KW-0812">Transmembrane</keyword>
<evidence type="ECO:0000256" key="5">
    <source>
        <dbReference type="SAM" id="Phobius"/>
    </source>
</evidence>
<proteinExistence type="predicted"/>
<feature type="transmembrane region" description="Helical" evidence="5">
    <location>
        <begin position="156"/>
        <end position="175"/>
    </location>
</feature>
<gene>
    <name evidence="6" type="ORF">PSDVSF_31620</name>
</gene>
<dbReference type="RefSeq" id="WP_229591872.1">
    <property type="nucleotide sequence ID" value="NZ_AP024485.1"/>
</dbReference>
<accession>A0ABN6EXL5</accession>
<dbReference type="PANTHER" id="PTHR43359">
    <property type="entry name" value="FORMATE HYDROGENLYASE SUBUNIT 4"/>
    <property type="match status" value="1"/>
</dbReference>
<sequence>MTNLLIGLIVLCFTPFLGGLIQGMDRILTARVQRRVGPPLLQPFFDVIKLWAKEPLFTSAMTDFCAWGGLVGSAAALGLFITGQDLLLVFFTQAVGAGLPAVGALASPSPYSQTGGQRELLQLAAYEPVLLLILACVGQASGSFASWAPLALSEPLLPQLPLAFAALLLVTGIKFRKSPFDTAASAHAHQELVRGMYTEYSGRSLALLEVAHWLDTVLLLGICALFWASNLWCMALVVALVWLGEIVLDNASARLTWPWLLAVFWGPGLILTAVNLAWVVW</sequence>
<keyword evidence="7" id="KW-1185">Reference proteome</keyword>
<protein>
    <submittedName>
        <fullName evidence="6">Ech hydrogenase subunit EchB</fullName>
    </submittedName>
</protein>